<organism evidence="1 2">
    <name type="scientific">Micromonospora echinospora</name>
    <name type="common">Micromonospora purpurea</name>
    <dbReference type="NCBI Taxonomy" id="1877"/>
    <lineage>
        <taxon>Bacteria</taxon>
        <taxon>Bacillati</taxon>
        <taxon>Actinomycetota</taxon>
        <taxon>Actinomycetes</taxon>
        <taxon>Micromonosporales</taxon>
        <taxon>Micromonosporaceae</taxon>
        <taxon>Micromonospora</taxon>
    </lineage>
</organism>
<gene>
    <name evidence="1" type="ORF">FHU28_002638</name>
</gene>
<proteinExistence type="predicted"/>
<comment type="caution">
    <text evidence="1">The sequence shown here is derived from an EMBL/GenBank/DDBJ whole genome shotgun (WGS) entry which is preliminary data.</text>
</comment>
<evidence type="ECO:0000313" key="1">
    <source>
        <dbReference type="EMBL" id="MBB5112799.1"/>
    </source>
</evidence>
<reference evidence="1 2" key="1">
    <citation type="submission" date="2020-08" db="EMBL/GenBank/DDBJ databases">
        <title>Sequencing the genomes of 1000 actinobacteria strains.</title>
        <authorList>
            <person name="Klenk H.-P."/>
        </authorList>
    </citation>
    <scope>NUCLEOTIDE SEQUENCE [LARGE SCALE GENOMIC DNA]</scope>
    <source>
        <strain evidence="1 2">DSM 43036</strain>
    </source>
</reference>
<dbReference type="Proteomes" id="UP000618986">
    <property type="component" value="Unassembled WGS sequence"/>
</dbReference>
<dbReference type="EMBL" id="JACHJC010000001">
    <property type="protein sequence ID" value="MBB5112799.1"/>
    <property type="molecule type" value="Genomic_DNA"/>
</dbReference>
<keyword evidence="2" id="KW-1185">Reference proteome</keyword>
<sequence>MTTTRSSLIFAVTSMAFLRRLSMRATRTDLVTLGLQLHLEARSLLTYSTSRSANAPLARSRPE</sequence>
<name>A0ABR6MBP1_MICEC</name>
<accession>A0ABR6MBP1</accession>
<evidence type="ECO:0000313" key="2">
    <source>
        <dbReference type="Proteomes" id="UP000618986"/>
    </source>
</evidence>
<protein>
    <submittedName>
        <fullName evidence="1">Uncharacterized protein</fullName>
    </submittedName>
</protein>